<keyword evidence="2" id="KW-1185">Reference proteome</keyword>
<gene>
    <name evidence="1" type="ORF">OLEA9_A091263</name>
</gene>
<dbReference type="Gramene" id="OE9A091263T1">
    <property type="protein sequence ID" value="OE9A091263C1"/>
    <property type="gene ID" value="OE9A091263"/>
</dbReference>
<protein>
    <submittedName>
        <fullName evidence="1">Uncharacterized protein</fullName>
    </submittedName>
</protein>
<comment type="caution">
    <text evidence="1">The sequence shown here is derived from an EMBL/GenBank/DDBJ whole genome shotgun (WGS) entry which is preliminary data.</text>
</comment>
<accession>A0A8S0STS6</accession>
<dbReference type="Proteomes" id="UP000594638">
    <property type="component" value="Unassembled WGS sequence"/>
</dbReference>
<sequence length="90" mass="9817">MPPLGIAVPGSIIFNTQSFEIATRVCKLFHLPGLGTRECPGDIKYDMPRTLVLYSRTAHTRAISAIIQGAILISPVFSKANQLCFTQIQA</sequence>
<organism evidence="1 2">
    <name type="scientific">Olea europaea subsp. europaea</name>
    <dbReference type="NCBI Taxonomy" id="158383"/>
    <lineage>
        <taxon>Eukaryota</taxon>
        <taxon>Viridiplantae</taxon>
        <taxon>Streptophyta</taxon>
        <taxon>Embryophyta</taxon>
        <taxon>Tracheophyta</taxon>
        <taxon>Spermatophyta</taxon>
        <taxon>Magnoliopsida</taxon>
        <taxon>eudicotyledons</taxon>
        <taxon>Gunneridae</taxon>
        <taxon>Pentapetalae</taxon>
        <taxon>asterids</taxon>
        <taxon>lamiids</taxon>
        <taxon>Lamiales</taxon>
        <taxon>Oleaceae</taxon>
        <taxon>Oleeae</taxon>
        <taxon>Olea</taxon>
    </lineage>
</organism>
<reference evidence="1 2" key="1">
    <citation type="submission" date="2019-12" db="EMBL/GenBank/DDBJ databases">
        <authorList>
            <person name="Alioto T."/>
            <person name="Alioto T."/>
            <person name="Gomez Garrido J."/>
        </authorList>
    </citation>
    <scope>NUCLEOTIDE SEQUENCE [LARGE SCALE GENOMIC DNA]</scope>
</reference>
<name>A0A8S0STS6_OLEEU</name>
<evidence type="ECO:0000313" key="1">
    <source>
        <dbReference type="EMBL" id="CAA2995043.1"/>
    </source>
</evidence>
<dbReference type="AlphaFoldDB" id="A0A8S0STS6"/>
<proteinExistence type="predicted"/>
<evidence type="ECO:0000313" key="2">
    <source>
        <dbReference type="Proteomes" id="UP000594638"/>
    </source>
</evidence>
<dbReference type="EMBL" id="CACTIH010005488">
    <property type="protein sequence ID" value="CAA2995043.1"/>
    <property type="molecule type" value="Genomic_DNA"/>
</dbReference>